<evidence type="ECO:0000313" key="2">
    <source>
        <dbReference type="EMBL" id="QNU68500.1"/>
    </source>
</evidence>
<evidence type="ECO:0000313" key="3">
    <source>
        <dbReference type="Proteomes" id="UP000306409"/>
    </source>
</evidence>
<accession>A0A7H1VSY8</accession>
<feature type="signal peptide" evidence="1">
    <location>
        <begin position="1"/>
        <end position="28"/>
    </location>
</feature>
<dbReference type="RefSeq" id="WP_190530508.1">
    <property type="nucleotide sequence ID" value="NZ_CP061336.1"/>
</dbReference>
<dbReference type="AlphaFoldDB" id="A0A7H1VSY8"/>
<evidence type="ECO:0000256" key="1">
    <source>
        <dbReference type="SAM" id="SignalP"/>
    </source>
</evidence>
<dbReference type="PROSITE" id="PS51257">
    <property type="entry name" value="PROKAR_LIPOPROTEIN"/>
    <property type="match status" value="1"/>
</dbReference>
<dbReference type="Proteomes" id="UP000306409">
    <property type="component" value="Chromosome"/>
</dbReference>
<gene>
    <name evidence="2" type="ORF">EHE19_008910</name>
</gene>
<protein>
    <recommendedName>
        <fullName evidence="4">Lipoprotein</fullName>
    </recommendedName>
</protein>
<feature type="chain" id="PRO_5028977567" description="Lipoprotein" evidence="1">
    <location>
        <begin position="29"/>
        <end position="163"/>
    </location>
</feature>
<proteinExistence type="predicted"/>
<evidence type="ECO:0008006" key="4">
    <source>
        <dbReference type="Google" id="ProtNLM"/>
    </source>
</evidence>
<dbReference type="EMBL" id="CP061336">
    <property type="protein sequence ID" value="QNU68500.1"/>
    <property type="molecule type" value="Genomic_DNA"/>
</dbReference>
<keyword evidence="1" id="KW-0732">Signal</keyword>
<name>A0A7H1VSY8_9FIRM</name>
<keyword evidence="3" id="KW-1185">Reference proteome</keyword>
<organism evidence="2 3">
    <name type="scientific">Ruminiclostridium herbifermentans</name>
    <dbReference type="NCBI Taxonomy" id="2488810"/>
    <lineage>
        <taxon>Bacteria</taxon>
        <taxon>Bacillati</taxon>
        <taxon>Bacillota</taxon>
        <taxon>Clostridia</taxon>
        <taxon>Eubacteriales</taxon>
        <taxon>Oscillospiraceae</taxon>
        <taxon>Ruminiclostridium</taxon>
    </lineage>
</organism>
<dbReference type="KEGG" id="rher:EHE19_008910"/>
<reference evidence="2 3" key="1">
    <citation type="submission" date="2020-09" db="EMBL/GenBank/DDBJ databases">
        <title>Characterization and genome sequencing of Ruminiclostridium sp. nov. MA18.</title>
        <authorList>
            <person name="Rettenmaier R."/>
            <person name="Kowollik M.-L."/>
            <person name="Liebl W."/>
            <person name="Zverlov V."/>
        </authorList>
    </citation>
    <scope>NUCLEOTIDE SEQUENCE [LARGE SCALE GENOMIC DNA]</scope>
    <source>
        <strain evidence="2 3">MA18</strain>
    </source>
</reference>
<sequence length="163" mass="17806">MTCKIKSAITIVSVFLTLLTGCASDPVADDLTYYMNNQMQAVSKIQNTYLTLLNDISNSEDSDIQTVITKIQEEVLPSSDNLIAEAKKIVPATQEVRNLHNKYISAMTKQKNGLAIILDGLKNSNNETVSAGSKIITEANSEYALFIKELNALAKAHGLEVQN</sequence>